<dbReference type="AlphaFoldDB" id="A0A7E4W649"/>
<feature type="transmembrane region" description="Helical" evidence="2">
    <location>
        <begin position="12"/>
        <end position="29"/>
    </location>
</feature>
<evidence type="ECO:0000313" key="3">
    <source>
        <dbReference type="Proteomes" id="UP000492821"/>
    </source>
</evidence>
<evidence type="ECO:0000313" key="4">
    <source>
        <dbReference type="WBParaSite" id="Pan_g7024.t1"/>
    </source>
</evidence>
<reference evidence="4" key="2">
    <citation type="submission" date="2020-10" db="UniProtKB">
        <authorList>
            <consortium name="WormBaseParasite"/>
        </authorList>
    </citation>
    <scope>IDENTIFICATION</scope>
</reference>
<keyword evidence="3" id="KW-1185">Reference proteome</keyword>
<keyword evidence="2" id="KW-1133">Transmembrane helix</keyword>
<evidence type="ECO:0000256" key="2">
    <source>
        <dbReference type="SAM" id="Phobius"/>
    </source>
</evidence>
<feature type="region of interest" description="Disordered" evidence="1">
    <location>
        <begin position="188"/>
        <end position="225"/>
    </location>
</feature>
<feature type="compositionally biased region" description="Low complexity" evidence="1">
    <location>
        <begin position="207"/>
        <end position="216"/>
    </location>
</feature>
<keyword evidence="2" id="KW-0812">Transmembrane</keyword>
<name>A0A7E4W649_PANRE</name>
<accession>A0A7E4W649</accession>
<proteinExistence type="predicted"/>
<dbReference type="WBParaSite" id="Pan_g7024.t1">
    <property type="protein sequence ID" value="Pan_g7024.t1"/>
    <property type="gene ID" value="Pan_g7024"/>
</dbReference>
<evidence type="ECO:0000256" key="1">
    <source>
        <dbReference type="SAM" id="MobiDB-lite"/>
    </source>
</evidence>
<dbReference type="Proteomes" id="UP000492821">
    <property type="component" value="Unassembled WGS sequence"/>
</dbReference>
<protein>
    <submittedName>
        <fullName evidence="4">Uncharacterized protein</fullName>
    </submittedName>
</protein>
<keyword evidence="2" id="KW-0472">Membrane</keyword>
<sequence length="225" mass="25247">MQSLRLGRIAKFVGIFLLCCLVNVLFYGLPQRANIVTIKAFSDSLSQSNAQNVNCISTDSEQEHKAAAVNMDIVPDQEEKPLANLTKEEKEIKLRIALENADDEAVVLEEVTDAEDPNIEYAADNEKWVYELNYNLSHPFENDCRYPVLDKASRPAGSRLQYGKGSGLLPVAARMYVPRTYARKTVVPRIPCHASQGEDRWSRRPPSRSSSQPTQPAGDTPQKRR</sequence>
<organism evidence="3 4">
    <name type="scientific">Panagrellus redivivus</name>
    <name type="common">Microworm</name>
    <dbReference type="NCBI Taxonomy" id="6233"/>
    <lineage>
        <taxon>Eukaryota</taxon>
        <taxon>Metazoa</taxon>
        <taxon>Ecdysozoa</taxon>
        <taxon>Nematoda</taxon>
        <taxon>Chromadorea</taxon>
        <taxon>Rhabditida</taxon>
        <taxon>Tylenchina</taxon>
        <taxon>Panagrolaimomorpha</taxon>
        <taxon>Panagrolaimoidea</taxon>
        <taxon>Panagrolaimidae</taxon>
        <taxon>Panagrellus</taxon>
    </lineage>
</organism>
<reference evidence="3" key="1">
    <citation type="journal article" date="2013" name="Genetics">
        <title>The draft genome and transcriptome of Panagrellus redivivus are shaped by the harsh demands of a free-living lifestyle.</title>
        <authorList>
            <person name="Srinivasan J."/>
            <person name="Dillman A.R."/>
            <person name="Macchietto M.G."/>
            <person name="Heikkinen L."/>
            <person name="Lakso M."/>
            <person name="Fracchia K.M."/>
            <person name="Antoshechkin I."/>
            <person name="Mortazavi A."/>
            <person name="Wong G."/>
            <person name="Sternberg P.W."/>
        </authorList>
    </citation>
    <scope>NUCLEOTIDE SEQUENCE [LARGE SCALE GENOMIC DNA]</scope>
    <source>
        <strain evidence="3">MT8872</strain>
    </source>
</reference>